<dbReference type="WBParaSite" id="ECPE_0000200101-mRNA-1">
    <property type="protein sequence ID" value="ECPE_0000200101-mRNA-1"/>
    <property type="gene ID" value="ECPE_0000200101"/>
</dbReference>
<dbReference type="Proteomes" id="UP000272942">
    <property type="component" value="Unassembled WGS sequence"/>
</dbReference>
<dbReference type="Gene3D" id="3.60.10.10">
    <property type="entry name" value="Endonuclease/exonuclease/phosphatase"/>
    <property type="match status" value="1"/>
</dbReference>
<dbReference type="InterPro" id="IPR005135">
    <property type="entry name" value="Endo/exonuclease/phosphatase"/>
</dbReference>
<reference evidence="2 3" key="2">
    <citation type="submission" date="2018-11" db="EMBL/GenBank/DDBJ databases">
        <authorList>
            <consortium name="Pathogen Informatics"/>
        </authorList>
    </citation>
    <scope>NUCLEOTIDE SEQUENCE [LARGE SCALE GENOMIC DNA]</scope>
    <source>
        <strain evidence="2 3">Egypt</strain>
    </source>
</reference>
<accession>A0A183A4W6</accession>
<dbReference type="SUPFAM" id="SSF56219">
    <property type="entry name" value="DNase I-like"/>
    <property type="match status" value="1"/>
</dbReference>
<reference evidence="4" key="1">
    <citation type="submission" date="2016-06" db="UniProtKB">
        <authorList>
            <consortium name="WormBaseParasite"/>
        </authorList>
    </citation>
    <scope>IDENTIFICATION</scope>
</reference>
<evidence type="ECO:0000259" key="1">
    <source>
        <dbReference type="Pfam" id="PF14529"/>
    </source>
</evidence>
<dbReference type="Pfam" id="PF14529">
    <property type="entry name" value="Exo_endo_phos_2"/>
    <property type="match status" value="1"/>
</dbReference>
<gene>
    <name evidence="2" type="ORF">ECPE_LOCUS2001</name>
</gene>
<proteinExistence type="predicted"/>
<sequence length="220" mass="24863">MSLLRCNRPTRGGGVLLYYRKDLDCEQIHPPVSTPDTLWCRLRLSKHDDCLIGVTYRPPSATESANMTLLNTIVHILAKGFTHVLLMGDFNCPNLGKPITSHPFFEQQFIKLIASPLYNHVKEHTRFGNLQPPSILDLVLTNEELMIESVAVTTPLGHSDHEGLLFKNSFYASVKAVSPKDVRTFIDYAKLESLAPSIQWISHREQHNPLSVWQEFTGSL</sequence>
<evidence type="ECO:0000313" key="4">
    <source>
        <dbReference type="WBParaSite" id="ECPE_0000200101-mRNA-1"/>
    </source>
</evidence>
<organism evidence="4">
    <name type="scientific">Echinostoma caproni</name>
    <dbReference type="NCBI Taxonomy" id="27848"/>
    <lineage>
        <taxon>Eukaryota</taxon>
        <taxon>Metazoa</taxon>
        <taxon>Spiralia</taxon>
        <taxon>Lophotrochozoa</taxon>
        <taxon>Platyhelminthes</taxon>
        <taxon>Trematoda</taxon>
        <taxon>Digenea</taxon>
        <taxon>Plagiorchiida</taxon>
        <taxon>Echinostomata</taxon>
        <taxon>Echinostomatoidea</taxon>
        <taxon>Echinostomatidae</taxon>
        <taxon>Echinostoma</taxon>
    </lineage>
</organism>
<dbReference type="AlphaFoldDB" id="A0A183A4W6"/>
<dbReference type="GO" id="GO:0031012">
    <property type="term" value="C:extracellular matrix"/>
    <property type="evidence" value="ECO:0007669"/>
    <property type="project" value="TreeGrafter"/>
</dbReference>
<evidence type="ECO:0000313" key="3">
    <source>
        <dbReference type="Proteomes" id="UP000272942"/>
    </source>
</evidence>
<feature type="domain" description="Endonuclease/exonuclease/phosphatase" evidence="1">
    <location>
        <begin position="53"/>
        <end position="163"/>
    </location>
</feature>
<dbReference type="GO" id="GO:0061343">
    <property type="term" value="P:cell adhesion involved in heart morphogenesis"/>
    <property type="evidence" value="ECO:0007669"/>
    <property type="project" value="TreeGrafter"/>
</dbReference>
<evidence type="ECO:0000313" key="2">
    <source>
        <dbReference type="EMBL" id="VDP65099.1"/>
    </source>
</evidence>
<protein>
    <submittedName>
        <fullName evidence="4">Endo/exonuclease/phosphatase domain-containing protein</fullName>
    </submittedName>
</protein>
<dbReference type="PANTHER" id="PTHR33395:SF22">
    <property type="entry name" value="REVERSE TRANSCRIPTASE DOMAIN-CONTAINING PROTEIN"/>
    <property type="match status" value="1"/>
</dbReference>
<name>A0A183A4W6_9TREM</name>
<dbReference type="EMBL" id="UZAN01039370">
    <property type="protein sequence ID" value="VDP65099.1"/>
    <property type="molecule type" value="Genomic_DNA"/>
</dbReference>
<dbReference type="PANTHER" id="PTHR33395">
    <property type="entry name" value="TRANSCRIPTASE, PUTATIVE-RELATED-RELATED"/>
    <property type="match status" value="1"/>
</dbReference>
<dbReference type="GO" id="GO:0007508">
    <property type="term" value="P:larval heart development"/>
    <property type="evidence" value="ECO:0007669"/>
    <property type="project" value="TreeGrafter"/>
</dbReference>
<dbReference type="InterPro" id="IPR036691">
    <property type="entry name" value="Endo/exonu/phosph_ase_sf"/>
</dbReference>
<keyword evidence="3" id="KW-1185">Reference proteome</keyword>
<dbReference type="OrthoDB" id="8958578at2759"/>
<dbReference type="GO" id="GO:0003824">
    <property type="term" value="F:catalytic activity"/>
    <property type="evidence" value="ECO:0007669"/>
    <property type="project" value="InterPro"/>
</dbReference>